<comment type="caution">
    <text evidence="1">The sequence shown here is derived from an EMBL/GenBank/DDBJ whole genome shotgun (WGS) entry which is preliminary data.</text>
</comment>
<dbReference type="SUPFAM" id="SSF47598">
    <property type="entry name" value="Ribbon-helix-helix"/>
    <property type="match status" value="1"/>
</dbReference>
<accession>A0A0F9D4Q7</accession>
<organism evidence="1">
    <name type="scientific">marine sediment metagenome</name>
    <dbReference type="NCBI Taxonomy" id="412755"/>
    <lineage>
        <taxon>unclassified sequences</taxon>
        <taxon>metagenomes</taxon>
        <taxon>ecological metagenomes</taxon>
    </lineage>
</organism>
<name>A0A0F9D4Q7_9ZZZZ</name>
<gene>
    <name evidence="1" type="ORF">LCGC14_2323280</name>
</gene>
<evidence type="ECO:0000313" key="1">
    <source>
        <dbReference type="EMBL" id="KKL48661.1"/>
    </source>
</evidence>
<dbReference type="EMBL" id="LAZR01033239">
    <property type="protein sequence ID" value="KKL48661.1"/>
    <property type="molecule type" value="Genomic_DNA"/>
</dbReference>
<dbReference type="InterPro" id="IPR010985">
    <property type="entry name" value="Ribbon_hlx_hlx"/>
</dbReference>
<dbReference type="AlphaFoldDB" id="A0A0F9D4Q7"/>
<sequence>MAKAQVAIIINEDILSRIDHLVAEQVFTNRSSAIEQAVKEKINRLDKSLLAKECVKLDPSFFERKGKHFLGMFSIRRSRCHRQRL</sequence>
<dbReference type="Gene3D" id="1.10.1220.10">
    <property type="entry name" value="Met repressor-like"/>
    <property type="match status" value="1"/>
</dbReference>
<protein>
    <submittedName>
        <fullName evidence="1">Uncharacterized protein</fullName>
    </submittedName>
</protein>
<dbReference type="CDD" id="cd22231">
    <property type="entry name" value="RHH_NikR_HicB-like"/>
    <property type="match status" value="1"/>
</dbReference>
<dbReference type="GO" id="GO:0006355">
    <property type="term" value="P:regulation of DNA-templated transcription"/>
    <property type="evidence" value="ECO:0007669"/>
    <property type="project" value="InterPro"/>
</dbReference>
<reference evidence="1" key="1">
    <citation type="journal article" date="2015" name="Nature">
        <title>Complex archaea that bridge the gap between prokaryotes and eukaryotes.</title>
        <authorList>
            <person name="Spang A."/>
            <person name="Saw J.H."/>
            <person name="Jorgensen S.L."/>
            <person name="Zaremba-Niedzwiedzka K."/>
            <person name="Martijn J."/>
            <person name="Lind A.E."/>
            <person name="van Eijk R."/>
            <person name="Schleper C."/>
            <person name="Guy L."/>
            <person name="Ettema T.J."/>
        </authorList>
    </citation>
    <scope>NUCLEOTIDE SEQUENCE</scope>
</reference>
<dbReference type="InterPro" id="IPR013321">
    <property type="entry name" value="Arc_rbn_hlx_hlx"/>
</dbReference>
<proteinExistence type="predicted"/>